<evidence type="ECO:0000256" key="3">
    <source>
        <dbReference type="SAM" id="SignalP"/>
    </source>
</evidence>
<evidence type="ECO:0000313" key="6">
    <source>
        <dbReference type="Proteomes" id="UP000019376"/>
    </source>
</evidence>
<dbReference type="AlphaFoldDB" id="S7ZGV3"/>
<dbReference type="OrthoDB" id="4094614at2759"/>
<proteinExistence type="predicted"/>
<keyword evidence="1 3" id="KW-0732">Signal</keyword>
<dbReference type="STRING" id="933388.S7ZGV3"/>
<dbReference type="PANTHER" id="PTHR40633">
    <property type="entry name" value="MATRIX PROTEIN, PUTATIVE (AFU_ORTHOLOGUE AFUA_8G05410)-RELATED"/>
    <property type="match status" value="1"/>
</dbReference>
<gene>
    <name evidence="5" type="ORF">PDE_02805</name>
</gene>
<keyword evidence="6" id="KW-1185">Reference proteome</keyword>
<feature type="chain" id="PRO_5004547361" description="Yeast cell wall synthesis Kre9/Knh1-like N-terminal domain-containing protein" evidence="3">
    <location>
        <begin position="19"/>
        <end position="267"/>
    </location>
</feature>
<feature type="signal peptide" evidence="3">
    <location>
        <begin position="1"/>
        <end position="18"/>
    </location>
</feature>
<dbReference type="HOGENOM" id="CLU_065618_2_1_1"/>
<evidence type="ECO:0000256" key="2">
    <source>
        <dbReference type="SAM" id="MobiDB-lite"/>
    </source>
</evidence>
<sequence>MRFSAATLVTAFAAIAAAYTTPDYSKDPQGNPVRSPSLNQLVPEGKPFTIKWDATLGKTVSIVLLRGPSNNVQPLETLAESIPNTGAFIWTPSTTLTPDVTHYGLLIVVEDAGAHHGAYQWSTQFGISGVDGATTAAVTTSQVSQTVTSTSSLTHTVIAATSAVNTADASSTAAASGSDNSGSSDSGSSNTAVVSLAPATTASFATTQVWVPTGATTLASSAAAQSSGAVSPSVSATPTPTPAYNAAGRTVISLGAVVAGLVAFLAL</sequence>
<accession>S7ZGV3</accession>
<protein>
    <recommendedName>
        <fullName evidence="4">Yeast cell wall synthesis Kre9/Knh1-like N-terminal domain-containing protein</fullName>
    </recommendedName>
</protein>
<evidence type="ECO:0000259" key="4">
    <source>
        <dbReference type="Pfam" id="PF10342"/>
    </source>
</evidence>
<feature type="region of interest" description="Disordered" evidence="2">
    <location>
        <begin position="172"/>
        <end position="191"/>
    </location>
</feature>
<evidence type="ECO:0000256" key="1">
    <source>
        <dbReference type="ARBA" id="ARBA00022729"/>
    </source>
</evidence>
<dbReference type="EMBL" id="KB644410">
    <property type="protein sequence ID" value="EPS27861.1"/>
    <property type="molecule type" value="Genomic_DNA"/>
</dbReference>
<name>S7ZGV3_PENO1</name>
<evidence type="ECO:0000313" key="5">
    <source>
        <dbReference type="EMBL" id="EPS27861.1"/>
    </source>
</evidence>
<dbReference type="InterPro" id="IPR052982">
    <property type="entry name" value="SRP1/TIP1-like"/>
</dbReference>
<dbReference type="eggNOG" id="ENOG502S56Q">
    <property type="taxonomic scope" value="Eukaryota"/>
</dbReference>
<dbReference type="Pfam" id="PF10342">
    <property type="entry name" value="Kre9_KNH"/>
    <property type="match status" value="1"/>
</dbReference>
<feature type="domain" description="Yeast cell wall synthesis Kre9/Knh1-like N-terminal" evidence="4">
    <location>
        <begin position="35"/>
        <end position="127"/>
    </location>
</feature>
<dbReference type="InterPro" id="IPR018466">
    <property type="entry name" value="Kre9/Knh1-like_N"/>
</dbReference>
<organism evidence="5 6">
    <name type="scientific">Penicillium oxalicum (strain 114-2 / CGMCC 5302)</name>
    <name type="common">Penicillium decumbens</name>
    <dbReference type="NCBI Taxonomy" id="933388"/>
    <lineage>
        <taxon>Eukaryota</taxon>
        <taxon>Fungi</taxon>
        <taxon>Dikarya</taxon>
        <taxon>Ascomycota</taxon>
        <taxon>Pezizomycotina</taxon>
        <taxon>Eurotiomycetes</taxon>
        <taxon>Eurotiomycetidae</taxon>
        <taxon>Eurotiales</taxon>
        <taxon>Aspergillaceae</taxon>
        <taxon>Penicillium</taxon>
    </lineage>
</organism>
<reference evidence="5 6" key="1">
    <citation type="journal article" date="2013" name="PLoS ONE">
        <title>Genomic and secretomic analyses reveal unique features of the lignocellulolytic enzyme system of Penicillium decumbens.</title>
        <authorList>
            <person name="Liu G."/>
            <person name="Zhang L."/>
            <person name="Wei X."/>
            <person name="Zou G."/>
            <person name="Qin Y."/>
            <person name="Ma L."/>
            <person name="Li J."/>
            <person name="Zheng H."/>
            <person name="Wang S."/>
            <person name="Wang C."/>
            <person name="Xun L."/>
            <person name="Zhao G.-P."/>
            <person name="Zhou Z."/>
            <person name="Qu Y."/>
        </authorList>
    </citation>
    <scope>NUCLEOTIDE SEQUENCE [LARGE SCALE GENOMIC DNA]</scope>
    <source>
        <strain evidence="6">114-2 / CGMCC 5302</strain>
    </source>
</reference>
<dbReference type="PANTHER" id="PTHR40633:SF1">
    <property type="entry name" value="GPI ANCHORED SERINE-THREONINE RICH PROTEIN (AFU_ORTHOLOGUE AFUA_1G03630)"/>
    <property type="match status" value="1"/>
</dbReference>
<dbReference type="Proteomes" id="UP000019376">
    <property type="component" value="Unassembled WGS sequence"/>
</dbReference>